<dbReference type="Pfam" id="PF14244">
    <property type="entry name" value="Retrotran_gag_3"/>
    <property type="match status" value="1"/>
</dbReference>
<sequence length="121" mass="13546">MADLSRPPWQPTSMAESKPSGTASETKWGNPNHQLYLHYSDQPGAILVPQPLVEDNYMTMALTIKNKVGLIDGSIEEPNGKDPSEWQQWNRCNTLVQTWLLGSMSKDIACSVIKCKNARQM</sequence>
<gene>
    <name evidence="3" type="ORF">L3X38_012591</name>
</gene>
<evidence type="ECO:0000259" key="2">
    <source>
        <dbReference type="Pfam" id="PF14244"/>
    </source>
</evidence>
<comment type="caution">
    <text evidence="3">The sequence shown here is derived from an EMBL/GenBank/DDBJ whole genome shotgun (WGS) entry which is preliminary data.</text>
</comment>
<evidence type="ECO:0000313" key="4">
    <source>
        <dbReference type="Proteomes" id="UP001054821"/>
    </source>
</evidence>
<evidence type="ECO:0000256" key="1">
    <source>
        <dbReference type="SAM" id="MobiDB-lite"/>
    </source>
</evidence>
<organism evidence="3 4">
    <name type="scientific">Prunus dulcis</name>
    <name type="common">Almond</name>
    <name type="synonym">Amygdalus dulcis</name>
    <dbReference type="NCBI Taxonomy" id="3755"/>
    <lineage>
        <taxon>Eukaryota</taxon>
        <taxon>Viridiplantae</taxon>
        <taxon>Streptophyta</taxon>
        <taxon>Embryophyta</taxon>
        <taxon>Tracheophyta</taxon>
        <taxon>Spermatophyta</taxon>
        <taxon>Magnoliopsida</taxon>
        <taxon>eudicotyledons</taxon>
        <taxon>Gunneridae</taxon>
        <taxon>Pentapetalae</taxon>
        <taxon>rosids</taxon>
        <taxon>fabids</taxon>
        <taxon>Rosales</taxon>
        <taxon>Rosaceae</taxon>
        <taxon>Amygdaloideae</taxon>
        <taxon>Amygdaleae</taxon>
        <taxon>Prunus</taxon>
    </lineage>
</organism>
<reference evidence="3 4" key="1">
    <citation type="journal article" date="2022" name="G3 (Bethesda)">
        <title>Whole-genome sequence and methylome profiling of the almond [Prunus dulcis (Mill.) D.A. Webb] cultivar 'Nonpareil'.</title>
        <authorList>
            <person name="D'Amico-Willman K.M."/>
            <person name="Ouma W.Z."/>
            <person name="Meulia T."/>
            <person name="Sideli G.M."/>
            <person name="Gradziel T.M."/>
            <person name="Fresnedo-Ramirez J."/>
        </authorList>
    </citation>
    <scope>NUCLEOTIDE SEQUENCE [LARGE SCALE GENOMIC DNA]</scope>
    <source>
        <strain evidence="3">Clone GOH B32 T37-40</strain>
    </source>
</reference>
<feature type="compositionally biased region" description="Polar residues" evidence="1">
    <location>
        <begin position="11"/>
        <end position="29"/>
    </location>
</feature>
<accession>A0AAD4WJW6</accession>
<dbReference type="AlphaFoldDB" id="A0AAD4WJW6"/>
<protein>
    <recommendedName>
        <fullName evidence="2">Retrotransposon Copia-like N-terminal domain-containing protein</fullName>
    </recommendedName>
</protein>
<dbReference type="PANTHER" id="PTHR37610:SF97">
    <property type="entry name" value="RETROTRANSPOSON GAG DOMAIN-CONTAINING PROTEIN"/>
    <property type="match status" value="1"/>
</dbReference>
<feature type="domain" description="Retrotransposon Copia-like N-terminal" evidence="2">
    <location>
        <begin position="38"/>
        <end position="79"/>
    </location>
</feature>
<name>A0AAD4WJW6_PRUDU</name>
<dbReference type="EMBL" id="JAJFAZ020000002">
    <property type="protein sequence ID" value="KAI5344714.1"/>
    <property type="molecule type" value="Genomic_DNA"/>
</dbReference>
<proteinExistence type="predicted"/>
<evidence type="ECO:0000313" key="3">
    <source>
        <dbReference type="EMBL" id="KAI5344714.1"/>
    </source>
</evidence>
<dbReference type="PANTHER" id="PTHR37610">
    <property type="entry name" value="CCHC-TYPE DOMAIN-CONTAINING PROTEIN"/>
    <property type="match status" value="1"/>
</dbReference>
<feature type="region of interest" description="Disordered" evidence="1">
    <location>
        <begin position="1"/>
        <end position="29"/>
    </location>
</feature>
<dbReference type="InterPro" id="IPR029472">
    <property type="entry name" value="Copia-like_N"/>
</dbReference>
<dbReference type="Proteomes" id="UP001054821">
    <property type="component" value="Chromosome 2"/>
</dbReference>
<keyword evidence="4" id="KW-1185">Reference proteome</keyword>